<organism evidence="2 3">
    <name type="scientific">Streptomyces katrae</name>
    <dbReference type="NCBI Taxonomy" id="68223"/>
    <lineage>
        <taxon>Bacteria</taxon>
        <taxon>Bacillati</taxon>
        <taxon>Actinomycetota</taxon>
        <taxon>Actinomycetes</taxon>
        <taxon>Kitasatosporales</taxon>
        <taxon>Streptomycetaceae</taxon>
        <taxon>Streptomyces</taxon>
    </lineage>
</organism>
<feature type="region of interest" description="Disordered" evidence="1">
    <location>
        <begin position="99"/>
        <end position="120"/>
    </location>
</feature>
<protein>
    <submittedName>
        <fullName evidence="2">Uncharacterized protein</fullName>
    </submittedName>
</protein>
<proteinExistence type="predicted"/>
<accession>A0ABT7GXN3</accession>
<sequence length="120" mass="12429">MYLVNTRLVAGVAPLSRSRLRELLREAADAADGLEHVYVQTDPGGADVTLFLLGTSLAAAERSALRIHTALLTGRPELRGWLLTRCGADLVAALAGPALLGDTGPGGKALPGQEPDSAEC</sequence>
<dbReference type="EMBL" id="JASITI010000025">
    <property type="protein sequence ID" value="MDK9498021.1"/>
    <property type="molecule type" value="Genomic_DNA"/>
</dbReference>
<dbReference type="RefSeq" id="WP_285343654.1">
    <property type="nucleotide sequence ID" value="NZ_JASITI010000025.1"/>
</dbReference>
<name>A0ABT7GXN3_9ACTN</name>
<evidence type="ECO:0000313" key="3">
    <source>
        <dbReference type="Proteomes" id="UP001223390"/>
    </source>
</evidence>
<keyword evidence="3" id="KW-1185">Reference proteome</keyword>
<dbReference type="Proteomes" id="UP001223390">
    <property type="component" value="Unassembled WGS sequence"/>
</dbReference>
<reference evidence="2 3" key="1">
    <citation type="submission" date="2023-05" db="EMBL/GenBank/DDBJ databases">
        <title>Sequencing and Assembly of Streptomyces sp. NP73.</title>
        <authorList>
            <person name="Konwar A.N."/>
            <person name="Saikia K."/>
            <person name="Thakur D."/>
        </authorList>
    </citation>
    <scope>NUCLEOTIDE SEQUENCE [LARGE SCALE GENOMIC DNA]</scope>
    <source>
        <strain evidence="2 3">NP73</strain>
    </source>
</reference>
<evidence type="ECO:0000256" key="1">
    <source>
        <dbReference type="SAM" id="MobiDB-lite"/>
    </source>
</evidence>
<comment type="caution">
    <text evidence="2">The sequence shown here is derived from an EMBL/GenBank/DDBJ whole genome shotgun (WGS) entry which is preliminary data.</text>
</comment>
<gene>
    <name evidence="2" type="ORF">QEZ40_002968</name>
</gene>
<evidence type="ECO:0000313" key="2">
    <source>
        <dbReference type="EMBL" id="MDK9498021.1"/>
    </source>
</evidence>